<evidence type="ECO:0000256" key="11">
    <source>
        <dbReference type="ARBA" id="ARBA00048640"/>
    </source>
</evidence>
<comment type="function">
    <text evidence="1 12">Catalyzes the oxidative decarboxylation of 6-phosphogluconate to ribulose 5-phosphate and CO(2), with concomitant reduction of NADP to NADPH.</text>
</comment>
<dbReference type="EMBL" id="JAESIY010000014">
    <property type="protein sequence ID" value="MBL3658606.1"/>
    <property type="molecule type" value="Genomic_DNA"/>
</dbReference>
<evidence type="ECO:0000259" key="16">
    <source>
        <dbReference type="SMART" id="SM01350"/>
    </source>
</evidence>
<dbReference type="SUPFAM" id="SSF48179">
    <property type="entry name" value="6-phosphogluconate dehydrogenase C-terminal domain-like"/>
    <property type="match status" value="1"/>
</dbReference>
<feature type="active site" description="Proton acceptor" evidence="13">
    <location>
        <position position="184"/>
    </location>
</feature>
<evidence type="ECO:0000256" key="12">
    <source>
        <dbReference type="PIRNR" id="PIRNR000109"/>
    </source>
</evidence>
<feature type="binding site" description="in other chain" evidence="14">
    <location>
        <begin position="187"/>
        <end position="188"/>
    </location>
    <ligand>
        <name>substrate</name>
        <note>ligand shared between dimeric partners</note>
    </ligand>
</feature>
<dbReference type="NCBIfam" id="TIGR00873">
    <property type="entry name" value="gnd"/>
    <property type="match status" value="1"/>
</dbReference>
<dbReference type="InterPro" id="IPR006115">
    <property type="entry name" value="6PGDH_NADP-bd"/>
</dbReference>
<dbReference type="Pfam" id="PF03446">
    <property type="entry name" value="NAD_binding_2"/>
    <property type="match status" value="1"/>
</dbReference>
<keyword evidence="18" id="KW-1185">Reference proteome</keyword>
<evidence type="ECO:0000256" key="3">
    <source>
        <dbReference type="ARBA" id="ARBA00008419"/>
    </source>
</evidence>
<gene>
    <name evidence="17" type="primary">gndA</name>
    <name evidence="17" type="ORF">JL102_20815</name>
</gene>
<keyword evidence="10 12" id="KW-0570">Pentose shunt</keyword>
<dbReference type="GO" id="GO:0004616">
    <property type="term" value="F:phosphogluconate dehydrogenase (decarboxylating) activity"/>
    <property type="evidence" value="ECO:0007669"/>
    <property type="project" value="UniProtKB-EC"/>
</dbReference>
<feature type="binding site" description="in other chain" evidence="14">
    <location>
        <position position="262"/>
    </location>
    <ligand>
        <name>substrate</name>
        <note>ligand shared between dimeric partners</note>
    </ligand>
</feature>
<dbReference type="Proteomes" id="UP000659388">
    <property type="component" value="Unassembled WGS sequence"/>
</dbReference>
<dbReference type="InterPro" id="IPR036291">
    <property type="entry name" value="NAD(P)-bd_dom_sf"/>
</dbReference>
<evidence type="ECO:0000256" key="10">
    <source>
        <dbReference type="ARBA" id="ARBA00023126"/>
    </source>
</evidence>
<evidence type="ECO:0000256" key="1">
    <source>
        <dbReference type="ARBA" id="ARBA00002526"/>
    </source>
</evidence>
<dbReference type="InterPro" id="IPR006113">
    <property type="entry name" value="6PGDH_Gnd/GntZ"/>
</dbReference>
<feature type="binding site" evidence="14">
    <location>
        <position position="447"/>
    </location>
    <ligand>
        <name>substrate</name>
        <note>ligand shared between dimeric partners</note>
    </ligand>
</feature>
<comment type="pathway">
    <text evidence="2 12 15">Carbohydrate degradation; pentose phosphate pathway; D-ribulose 5-phosphate from D-glucose 6-phosphate (oxidative stage): step 3/3.</text>
</comment>
<comment type="catalytic activity">
    <reaction evidence="11 12 15">
        <text>6-phospho-D-gluconate + NADP(+) = D-ribulose 5-phosphate + CO2 + NADPH</text>
        <dbReference type="Rhea" id="RHEA:10116"/>
        <dbReference type="ChEBI" id="CHEBI:16526"/>
        <dbReference type="ChEBI" id="CHEBI:57783"/>
        <dbReference type="ChEBI" id="CHEBI:58121"/>
        <dbReference type="ChEBI" id="CHEBI:58349"/>
        <dbReference type="ChEBI" id="CHEBI:58759"/>
        <dbReference type="EC" id="1.1.1.44"/>
    </reaction>
</comment>
<dbReference type="InterPro" id="IPR006183">
    <property type="entry name" value="Pgluconate_DH"/>
</dbReference>
<dbReference type="InterPro" id="IPR013328">
    <property type="entry name" value="6PGD_dom2"/>
</dbReference>
<dbReference type="Gene3D" id="3.40.50.720">
    <property type="entry name" value="NAD(P)-binding Rossmann-like Domain"/>
    <property type="match status" value="1"/>
</dbReference>
<evidence type="ECO:0000256" key="4">
    <source>
        <dbReference type="ARBA" id="ARBA00011738"/>
    </source>
</evidence>
<evidence type="ECO:0000256" key="15">
    <source>
        <dbReference type="RuleBase" id="RU000485"/>
    </source>
</evidence>
<dbReference type="FunFam" id="1.10.1040.10:FF:000032">
    <property type="entry name" value="6-phosphogluconate dehydrogenase, decarboxylating"/>
    <property type="match status" value="1"/>
</dbReference>
<evidence type="ECO:0000256" key="13">
    <source>
        <dbReference type="PIRSR" id="PIRSR000109-1"/>
    </source>
</evidence>
<dbReference type="Pfam" id="PF00393">
    <property type="entry name" value="6PGD"/>
    <property type="match status" value="1"/>
</dbReference>
<evidence type="ECO:0000313" key="18">
    <source>
        <dbReference type="Proteomes" id="UP000659388"/>
    </source>
</evidence>
<keyword evidence="7 12" id="KW-0521">NADP</keyword>
<comment type="caution">
    <text evidence="17">The sequence shown here is derived from an EMBL/GenBank/DDBJ whole genome shotgun (WGS) entry which is preliminary data.</text>
</comment>
<keyword evidence="9 15" id="KW-0311">Gluconate utilization</keyword>
<dbReference type="EC" id="1.1.1.44" evidence="5 12"/>
<evidence type="ECO:0000256" key="6">
    <source>
        <dbReference type="ARBA" id="ARBA00018193"/>
    </source>
</evidence>
<feature type="active site" description="Proton donor" evidence="13">
    <location>
        <position position="191"/>
    </location>
</feature>
<reference evidence="17" key="1">
    <citation type="submission" date="2021-01" db="EMBL/GenBank/DDBJ databases">
        <title>Fulvivirga kasyanovii gen. nov., sp nov., a novel member of the phylum Bacteroidetes isolated from seawater in a mussel farm.</title>
        <authorList>
            <person name="Zhao L.-H."/>
            <person name="Wang Z.-J."/>
        </authorList>
    </citation>
    <scope>NUCLEOTIDE SEQUENCE</scope>
    <source>
        <strain evidence="17">2943</strain>
    </source>
</reference>
<sequence length="469" mass="51412">MSNTGYDFGMVGLGVMGRNLLLNIADSGYSVIGLDKDTEKVASLTEEADKDHVKATTSAEEFISSLKSPRKIMMLVPAGAPVDSVIAELTPFLSKGDLLMDGGNSYFPDTNRRYDALTEKGIHYMGVGISGGEEGARRGPSIMPGGSAASYDFIKPILEAAAAKVNGEPCVTFIGHRSAGNYVKMVHNGIEYALMQLISEAYHLLKSGAGLSDEELKNVFTEWNKGELNSFLIEITSEIFAKKDEDGETLILNKILDRARSKGTGKWTSQNAMDLQVPAPTIDLAVVARDISAIKEEREAAGEIFPAKEYKLDASKEEVIGKVENALKFAFITAYAQGFAMIKKASDEYNYEVKIAEVAKIWRGGCIIRAAMLEDFRKAFEADASLKNIMVNDDLAKKLNAYQSDIRDCVKMGVDASIPMSATMASLSYFDLYRSGWLPLNLIQAQRDFFGAHTYERIGEEGVFHTIWK</sequence>
<dbReference type="AlphaFoldDB" id="A0A937FAY9"/>
<accession>A0A937FAY9</accession>
<protein>
    <recommendedName>
        <fullName evidence="6 12">6-phosphogluconate dehydrogenase, decarboxylating</fullName>
        <ecNumber evidence="5 12">1.1.1.44</ecNumber>
    </recommendedName>
</protein>
<dbReference type="InterPro" id="IPR008927">
    <property type="entry name" value="6-PGluconate_DH-like_C_sf"/>
</dbReference>
<evidence type="ECO:0000256" key="9">
    <source>
        <dbReference type="ARBA" id="ARBA00023064"/>
    </source>
</evidence>
<evidence type="ECO:0000256" key="5">
    <source>
        <dbReference type="ARBA" id="ARBA00013011"/>
    </source>
</evidence>
<dbReference type="RefSeq" id="WP_202246401.1">
    <property type="nucleotide sequence ID" value="NZ_JAESIY010000014.1"/>
</dbReference>
<evidence type="ECO:0000256" key="14">
    <source>
        <dbReference type="PIRSR" id="PIRSR000109-2"/>
    </source>
</evidence>
<evidence type="ECO:0000256" key="8">
    <source>
        <dbReference type="ARBA" id="ARBA00023002"/>
    </source>
</evidence>
<organism evidence="17 18">
    <name type="scientific">Fulvivirga sediminis</name>
    <dbReference type="NCBI Taxonomy" id="2803949"/>
    <lineage>
        <taxon>Bacteria</taxon>
        <taxon>Pseudomonadati</taxon>
        <taxon>Bacteroidota</taxon>
        <taxon>Cytophagia</taxon>
        <taxon>Cytophagales</taxon>
        <taxon>Fulvivirgaceae</taxon>
        <taxon>Fulvivirga</taxon>
    </lineage>
</organism>
<dbReference type="SUPFAM" id="SSF51735">
    <property type="entry name" value="NAD(P)-binding Rossmann-fold domains"/>
    <property type="match status" value="1"/>
</dbReference>
<comment type="subunit">
    <text evidence="4 12">Homodimer.</text>
</comment>
<dbReference type="GO" id="GO:0019521">
    <property type="term" value="P:D-gluconate metabolic process"/>
    <property type="evidence" value="ECO:0007669"/>
    <property type="project" value="UniProtKB-KW"/>
</dbReference>
<feature type="binding site" description="in other chain" evidence="14">
    <location>
        <begin position="130"/>
        <end position="132"/>
    </location>
    <ligand>
        <name>substrate</name>
        <note>ligand shared between dimeric partners</note>
    </ligand>
</feature>
<evidence type="ECO:0000256" key="2">
    <source>
        <dbReference type="ARBA" id="ARBA00004874"/>
    </source>
</evidence>
<dbReference type="NCBIfam" id="NF006765">
    <property type="entry name" value="PRK09287.1"/>
    <property type="match status" value="1"/>
</dbReference>
<dbReference type="InterPro" id="IPR006114">
    <property type="entry name" value="6PGDH_C"/>
</dbReference>
<evidence type="ECO:0000313" key="17">
    <source>
        <dbReference type="EMBL" id="MBL3658606.1"/>
    </source>
</evidence>
<dbReference type="PRINTS" id="PR00076">
    <property type="entry name" value="6PGDHDRGNASE"/>
</dbReference>
<keyword evidence="8 12" id="KW-0560">Oxidoreductase</keyword>
<dbReference type="Gene3D" id="1.10.1040.10">
    <property type="entry name" value="N-(1-d-carboxylethyl)-l-norvaline Dehydrogenase, domain 2"/>
    <property type="match status" value="1"/>
</dbReference>
<dbReference type="GO" id="GO:0006098">
    <property type="term" value="P:pentose-phosphate shunt"/>
    <property type="evidence" value="ECO:0007669"/>
    <property type="project" value="UniProtKB-KW"/>
</dbReference>
<dbReference type="Gene3D" id="1.20.5.320">
    <property type="entry name" value="6-Phosphogluconate Dehydrogenase, domain 3"/>
    <property type="match status" value="1"/>
</dbReference>
<evidence type="ECO:0000256" key="7">
    <source>
        <dbReference type="ARBA" id="ARBA00022857"/>
    </source>
</evidence>
<proteinExistence type="inferred from homology"/>
<dbReference type="GO" id="GO:0050661">
    <property type="term" value="F:NADP binding"/>
    <property type="evidence" value="ECO:0007669"/>
    <property type="project" value="InterPro"/>
</dbReference>
<feature type="domain" description="6-phosphogluconate dehydrogenase C-terminal" evidence="16">
    <location>
        <begin position="180"/>
        <end position="469"/>
    </location>
</feature>
<feature type="binding site" description="in other chain" evidence="14">
    <location>
        <position position="289"/>
    </location>
    <ligand>
        <name>substrate</name>
        <note>ligand shared between dimeric partners</note>
    </ligand>
</feature>
<feature type="binding site" description="in other chain" evidence="14">
    <location>
        <position position="104"/>
    </location>
    <ligand>
        <name>substrate</name>
        <note>ligand shared between dimeric partners</note>
    </ligand>
</feature>
<dbReference type="SMART" id="SM01350">
    <property type="entry name" value="6PGD"/>
    <property type="match status" value="1"/>
</dbReference>
<feature type="binding site" description="in other chain" evidence="14">
    <location>
        <position position="192"/>
    </location>
    <ligand>
        <name>substrate</name>
        <note>ligand shared between dimeric partners</note>
    </ligand>
</feature>
<name>A0A937FAY9_9BACT</name>
<feature type="binding site" evidence="14">
    <location>
        <position position="453"/>
    </location>
    <ligand>
        <name>substrate</name>
        <note>ligand shared between dimeric partners</note>
    </ligand>
</feature>
<comment type="similarity">
    <text evidence="3 12 15">Belongs to the 6-phosphogluconate dehydrogenase family.</text>
</comment>
<dbReference type="PIRSF" id="PIRSF000109">
    <property type="entry name" value="6PGD"/>
    <property type="match status" value="1"/>
</dbReference>
<dbReference type="PANTHER" id="PTHR11811">
    <property type="entry name" value="6-PHOSPHOGLUCONATE DEHYDROGENASE"/>
    <property type="match status" value="1"/>
</dbReference>